<dbReference type="Proteomes" id="UP000650833">
    <property type="component" value="Unassembled WGS sequence"/>
</dbReference>
<evidence type="ECO:0000313" key="1">
    <source>
        <dbReference type="EMBL" id="KAG2190790.1"/>
    </source>
</evidence>
<dbReference type="OrthoDB" id="2344405at2759"/>
<reference evidence="1" key="1">
    <citation type="submission" date="2020-12" db="EMBL/GenBank/DDBJ databases">
        <title>Metabolic potential, ecology and presence of endohyphal bacteria is reflected in genomic diversity of Mucoromycotina.</title>
        <authorList>
            <person name="Muszewska A."/>
            <person name="Okrasinska A."/>
            <person name="Steczkiewicz K."/>
            <person name="Drgas O."/>
            <person name="Orlowska M."/>
            <person name="Perlinska-Lenart U."/>
            <person name="Aleksandrzak-Piekarczyk T."/>
            <person name="Szatraj K."/>
            <person name="Zielenkiewicz U."/>
            <person name="Pilsyk S."/>
            <person name="Malc E."/>
            <person name="Mieczkowski P."/>
            <person name="Kruszewska J.S."/>
            <person name="Biernat P."/>
            <person name="Pawlowska J."/>
        </authorList>
    </citation>
    <scope>NUCLEOTIDE SEQUENCE</scope>
    <source>
        <strain evidence="1">CBS 226.32</strain>
    </source>
</reference>
<organism evidence="1 2">
    <name type="scientific">Mucor plumbeus</name>
    <dbReference type="NCBI Taxonomy" id="97098"/>
    <lineage>
        <taxon>Eukaryota</taxon>
        <taxon>Fungi</taxon>
        <taxon>Fungi incertae sedis</taxon>
        <taxon>Mucoromycota</taxon>
        <taxon>Mucoromycotina</taxon>
        <taxon>Mucoromycetes</taxon>
        <taxon>Mucorales</taxon>
        <taxon>Mucorineae</taxon>
        <taxon>Mucoraceae</taxon>
        <taxon>Mucor</taxon>
    </lineage>
</organism>
<keyword evidence="2" id="KW-1185">Reference proteome</keyword>
<proteinExistence type="predicted"/>
<dbReference type="AlphaFoldDB" id="A0A8H7UPJ5"/>
<protein>
    <submittedName>
        <fullName evidence="1">Uncharacterized protein</fullName>
    </submittedName>
</protein>
<gene>
    <name evidence="1" type="ORF">INT46_007652</name>
</gene>
<accession>A0A8H7UPJ5</accession>
<name>A0A8H7UPJ5_9FUNG</name>
<comment type="caution">
    <text evidence="1">The sequence shown here is derived from an EMBL/GenBank/DDBJ whole genome shotgun (WGS) entry which is preliminary data.</text>
</comment>
<evidence type="ECO:0000313" key="2">
    <source>
        <dbReference type="Proteomes" id="UP000650833"/>
    </source>
</evidence>
<sequence>MQNDMSANNVSIEFPKCHCATAQDHELGIAPCCSSDHWSYALAQIRKNVYNSTTAFVSSPAYYINAYENKYKKISNKLAELPLPGSESDLLGLFAYNFNAEPLSTQDIFEYRQLRSEHLLMRMLHCFDKHDFNISFVRLSLGTFMIQKWEFGMPLTYLSANSLTNAMDLFIKDDSLAPIDTFTFNDLFNDMMEQTNITAIEKKRQEEEEEKQRAKTFIPYTHTLGIRYTNPYNYMRDILVRGNIPLWCQTLFITECLRLLPIAPGTVVHGILPFAKDIGFHFQTVPIVKNNKFKEPYPEIAVMYERFAMELSDPQMMLENRDVYGKTWEDVQNKILAGVLYCEIPDHTATMITSLSIEWAKTQGLS</sequence>
<dbReference type="EMBL" id="JAEPRC010000904">
    <property type="protein sequence ID" value="KAG2190790.1"/>
    <property type="molecule type" value="Genomic_DNA"/>
</dbReference>